<evidence type="ECO:0000256" key="7">
    <source>
        <dbReference type="ARBA" id="ARBA00023065"/>
    </source>
</evidence>
<dbReference type="InterPro" id="IPR045863">
    <property type="entry name" value="CorA_TM1_TM2"/>
</dbReference>
<keyword evidence="9" id="KW-0496">Mitochondrion</keyword>
<evidence type="ECO:0000256" key="3">
    <source>
        <dbReference type="ARBA" id="ARBA00022692"/>
    </source>
</evidence>
<evidence type="ECO:0000313" key="10">
    <source>
        <dbReference type="EMBL" id="KDO31050.1"/>
    </source>
</evidence>
<comment type="subcellular location">
    <subcellularLocation>
        <location evidence="1">Membrane</location>
        <topology evidence="1">Multi-pass membrane protein</topology>
    </subcellularLocation>
    <subcellularLocation>
        <location evidence="9">Mitochondrion inner membrane</location>
        <topology evidence="9">Multi-pass membrane protein</topology>
    </subcellularLocation>
</comment>
<dbReference type="KEGG" id="spar:SPRG_19578"/>
<keyword evidence="9" id="KW-0999">Mitochondrion inner membrane</keyword>
<dbReference type="PANTHER" id="PTHR13890">
    <property type="entry name" value="RNA SPLICING PROTEIN MRS2, MITOCHONDRIAL"/>
    <property type="match status" value="1"/>
</dbReference>
<dbReference type="InterPro" id="IPR039204">
    <property type="entry name" value="MRS2-like"/>
</dbReference>
<dbReference type="Gene3D" id="2.40.128.330">
    <property type="match status" value="1"/>
</dbReference>
<name>A0A067CP79_SAPPC</name>
<dbReference type="GO" id="GO:0015095">
    <property type="term" value="F:magnesium ion transmembrane transporter activity"/>
    <property type="evidence" value="ECO:0007669"/>
    <property type="project" value="TreeGrafter"/>
</dbReference>
<evidence type="ECO:0000313" key="11">
    <source>
        <dbReference type="Proteomes" id="UP000030745"/>
    </source>
</evidence>
<keyword evidence="7 9" id="KW-0406">Ion transport</keyword>
<reference evidence="10 11" key="1">
    <citation type="journal article" date="2013" name="PLoS Genet.">
        <title>Distinctive expansion of potential virulence genes in the genome of the oomycete fish pathogen Saprolegnia parasitica.</title>
        <authorList>
            <person name="Jiang R.H."/>
            <person name="de Bruijn I."/>
            <person name="Haas B.J."/>
            <person name="Belmonte R."/>
            <person name="Lobach L."/>
            <person name="Christie J."/>
            <person name="van den Ackerveken G."/>
            <person name="Bottin A."/>
            <person name="Bulone V."/>
            <person name="Diaz-Moreno S.M."/>
            <person name="Dumas B."/>
            <person name="Fan L."/>
            <person name="Gaulin E."/>
            <person name="Govers F."/>
            <person name="Grenville-Briggs L.J."/>
            <person name="Horner N.R."/>
            <person name="Levin J.Z."/>
            <person name="Mammella M."/>
            <person name="Meijer H.J."/>
            <person name="Morris P."/>
            <person name="Nusbaum C."/>
            <person name="Oome S."/>
            <person name="Phillips A.J."/>
            <person name="van Rooyen D."/>
            <person name="Rzeszutek E."/>
            <person name="Saraiva M."/>
            <person name="Secombes C.J."/>
            <person name="Seidl M.F."/>
            <person name="Snel B."/>
            <person name="Stassen J.H."/>
            <person name="Sykes S."/>
            <person name="Tripathy S."/>
            <person name="van den Berg H."/>
            <person name="Vega-Arreguin J.C."/>
            <person name="Wawra S."/>
            <person name="Young S.K."/>
            <person name="Zeng Q."/>
            <person name="Dieguez-Uribeondo J."/>
            <person name="Russ C."/>
            <person name="Tyler B.M."/>
            <person name="van West P."/>
        </authorList>
    </citation>
    <scope>NUCLEOTIDE SEQUENCE [LARGE SCALE GENOMIC DNA]</scope>
    <source>
        <strain evidence="10 11">CBS 223.65</strain>
    </source>
</reference>
<evidence type="ECO:0000256" key="8">
    <source>
        <dbReference type="ARBA" id="ARBA00023136"/>
    </source>
</evidence>
<accession>A0A067CP79</accession>
<evidence type="ECO:0000256" key="2">
    <source>
        <dbReference type="ARBA" id="ARBA00022448"/>
    </source>
</evidence>
<evidence type="ECO:0000256" key="1">
    <source>
        <dbReference type="ARBA" id="ARBA00004141"/>
    </source>
</evidence>
<gene>
    <name evidence="10" type="ORF">SPRG_19578</name>
</gene>
<keyword evidence="11" id="KW-1185">Reference proteome</keyword>
<keyword evidence="6 9" id="KW-1133">Transmembrane helix</keyword>
<evidence type="ECO:0000256" key="5">
    <source>
        <dbReference type="ARBA" id="ARBA00022946"/>
    </source>
</evidence>
<evidence type="ECO:0000256" key="9">
    <source>
        <dbReference type="RuleBase" id="RU366042"/>
    </source>
</evidence>
<keyword evidence="2 9" id="KW-0813">Transport</keyword>
<dbReference type="VEuPathDB" id="FungiDB:SPRG_19578"/>
<proteinExistence type="inferred from homology"/>
<feature type="transmembrane region" description="Helical" evidence="9">
    <location>
        <begin position="300"/>
        <end position="327"/>
    </location>
</feature>
<keyword evidence="8 9" id="KW-0472">Membrane</keyword>
<dbReference type="Proteomes" id="UP000030745">
    <property type="component" value="Unassembled WGS sequence"/>
</dbReference>
<organism evidence="10 11">
    <name type="scientific">Saprolegnia parasitica (strain CBS 223.65)</name>
    <dbReference type="NCBI Taxonomy" id="695850"/>
    <lineage>
        <taxon>Eukaryota</taxon>
        <taxon>Sar</taxon>
        <taxon>Stramenopiles</taxon>
        <taxon>Oomycota</taxon>
        <taxon>Saprolegniomycetes</taxon>
        <taxon>Saprolegniales</taxon>
        <taxon>Saprolegniaceae</taxon>
        <taxon>Saprolegnia</taxon>
    </lineage>
</organism>
<dbReference type="EMBL" id="KK583199">
    <property type="protein sequence ID" value="KDO31050.1"/>
    <property type="molecule type" value="Genomic_DNA"/>
</dbReference>
<comment type="similarity">
    <text evidence="9">Belongs to the CorA metal ion transporter (MIT) (TC 1.A.35) family.</text>
</comment>
<dbReference type="PANTHER" id="PTHR13890:SF0">
    <property type="entry name" value="MAGNESIUM TRANSPORTER MRS2 HOMOLOG, MITOCHONDRIAL"/>
    <property type="match status" value="1"/>
</dbReference>
<sequence length="374" mass="42100">MRRPLPSTTELVSKHHDVPYDVGSAILHHGKRLALRFNTSGEATYEEYSRTDVLKLVQAAAAGVVVPTTRSANRIDIPKVHMRDLRKLDNVFAVSNEPSLVVRQQAILVNADPVRAVITRESCLVFLPDGADSLVSLLKASFTEQIVYTQSIAFEFAALEAVLQTLCKVVASDCEKVLPVAKISVDRMARDDLPMGDMEALRSLKNAMHELDTQINGMRRMLMEILENEEDLHMLYLTKIFAEPDVASDLLSFDTEDAESLLEVYLQDIYATQTRVSLMLNNIQNTESMVMLRLDTKRNYLLTVDLTLTLWTTMLTIPTFIVGGFGMNLNSTTQETPNMFWIVFGVCILFPITSVYLVKRFLEQRGINMSWKSG</sequence>
<keyword evidence="5" id="KW-0809">Transit peptide</keyword>
<dbReference type="Gene3D" id="1.20.58.340">
    <property type="entry name" value="Magnesium transport protein CorA, transmembrane region"/>
    <property type="match status" value="2"/>
</dbReference>
<protein>
    <recommendedName>
        <fullName evidence="9">Magnesium transporter</fullName>
    </recommendedName>
</protein>
<dbReference type="OrthoDB" id="10251508at2759"/>
<keyword evidence="4 9" id="KW-0460">Magnesium</keyword>
<dbReference type="AlphaFoldDB" id="A0A067CP79"/>
<dbReference type="SUPFAM" id="SSF144083">
    <property type="entry name" value="Magnesium transport protein CorA, transmembrane region"/>
    <property type="match status" value="1"/>
</dbReference>
<dbReference type="Pfam" id="PF22099">
    <property type="entry name" value="MRS2-like"/>
    <property type="match status" value="1"/>
</dbReference>
<dbReference type="GO" id="GO:0005743">
    <property type="term" value="C:mitochondrial inner membrane"/>
    <property type="evidence" value="ECO:0007669"/>
    <property type="project" value="UniProtKB-SubCell"/>
</dbReference>
<evidence type="ECO:0000256" key="6">
    <source>
        <dbReference type="ARBA" id="ARBA00022989"/>
    </source>
</evidence>
<dbReference type="CDD" id="cd12823">
    <property type="entry name" value="Mrs2_Mfm1p-like"/>
    <property type="match status" value="1"/>
</dbReference>
<feature type="transmembrane region" description="Helical" evidence="9">
    <location>
        <begin position="339"/>
        <end position="358"/>
    </location>
</feature>
<dbReference type="OMA" id="FKQKGVM"/>
<keyword evidence="3 9" id="KW-0812">Transmembrane</keyword>
<dbReference type="RefSeq" id="XP_012198311.1">
    <property type="nucleotide sequence ID" value="XM_012342921.1"/>
</dbReference>
<dbReference type="GeneID" id="24140910"/>
<evidence type="ECO:0000256" key="4">
    <source>
        <dbReference type="ARBA" id="ARBA00022842"/>
    </source>
</evidence>